<dbReference type="Proteomes" id="UP000198607">
    <property type="component" value="Unassembled WGS sequence"/>
</dbReference>
<dbReference type="GO" id="GO:0015035">
    <property type="term" value="F:protein-disulfide reductase activity"/>
    <property type="evidence" value="ECO:0007669"/>
    <property type="project" value="UniProtKB-UniRule"/>
</dbReference>
<dbReference type="RefSeq" id="WP_091937606.1">
    <property type="nucleotide sequence ID" value="NZ_FNCY01000008.1"/>
</dbReference>
<dbReference type="InterPro" id="IPR049299">
    <property type="entry name" value="Thio2_N"/>
</dbReference>
<dbReference type="PANTHER" id="PTHR45663">
    <property type="entry name" value="GEO12009P1"/>
    <property type="match status" value="1"/>
</dbReference>
<name>A0A1G8EYX5_9RHOO</name>
<gene>
    <name evidence="9" type="ORF">SAMN05660652_02236</name>
</gene>
<keyword evidence="5" id="KW-1015">Disulfide bond</keyword>
<dbReference type="InterPro" id="IPR013766">
    <property type="entry name" value="Thioredoxin_domain"/>
</dbReference>
<evidence type="ECO:0000313" key="9">
    <source>
        <dbReference type="EMBL" id="SDH75105.1"/>
    </source>
</evidence>
<dbReference type="PROSITE" id="PS51352">
    <property type="entry name" value="THIOREDOXIN_2"/>
    <property type="match status" value="1"/>
</dbReference>
<evidence type="ECO:0000259" key="8">
    <source>
        <dbReference type="PROSITE" id="PS51352"/>
    </source>
</evidence>
<dbReference type="CDD" id="cd02947">
    <property type="entry name" value="TRX_family"/>
    <property type="match status" value="1"/>
</dbReference>
<protein>
    <recommendedName>
        <fullName evidence="7">Thioredoxin</fullName>
    </recommendedName>
</protein>
<evidence type="ECO:0000313" key="10">
    <source>
        <dbReference type="Proteomes" id="UP000198607"/>
    </source>
</evidence>
<dbReference type="NCBIfam" id="TIGR01068">
    <property type="entry name" value="thioredoxin"/>
    <property type="match status" value="1"/>
</dbReference>
<dbReference type="SUPFAM" id="SSF52833">
    <property type="entry name" value="Thioredoxin-like"/>
    <property type="match status" value="1"/>
</dbReference>
<sequence>MSDSLNIVCPNCDTTNQVACDRLAERPICGSCKHLLLPGKPLELTTVNFDRHINHSDIPVLVDFWAPWCGPCKMMTPIIDRAAEELVSSVRVAKVNTERERELATRFGIRSIPTLAVFRQGKLIDQQAGAIDLKQLLNWLNSIFA</sequence>
<evidence type="ECO:0000256" key="1">
    <source>
        <dbReference type="ARBA" id="ARBA00008987"/>
    </source>
</evidence>
<proteinExistence type="inferred from homology"/>
<dbReference type="Pfam" id="PF00085">
    <property type="entry name" value="Thioredoxin"/>
    <property type="match status" value="1"/>
</dbReference>
<dbReference type="AlphaFoldDB" id="A0A1G8EYX5"/>
<dbReference type="EMBL" id="FNCY01000008">
    <property type="protein sequence ID" value="SDH75105.1"/>
    <property type="molecule type" value="Genomic_DNA"/>
</dbReference>
<keyword evidence="10" id="KW-1185">Reference proteome</keyword>
<dbReference type="InterPro" id="IPR005746">
    <property type="entry name" value="Thioredoxin"/>
</dbReference>
<dbReference type="FunFam" id="3.40.30.10:FF:000001">
    <property type="entry name" value="Thioredoxin"/>
    <property type="match status" value="1"/>
</dbReference>
<dbReference type="STRING" id="83767.SAMN05660652_02236"/>
<evidence type="ECO:0000256" key="7">
    <source>
        <dbReference type="NCBIfam" id="TIGR01068"/>
    </source>
</evidence>
<organism evidence="9 10">
    <name type="scientific">Propionivibrio dicarboxylicus</name>
    <dbReference type="NCBI Taxonomy" id="83767"/>
    <lineage>
        <taxon>Bacteria</taxon>
        <taxon>Pseudomonadati</taxon>
        <taxon>Pseudomonadota</taxon>
        <taxon>Betaproteobacteria</taxon>
        <taxon>Rhodocyclales</taxon>
        <taxon>Rhodocyclaceae</taxon>
        <taxon>Propionivibrio</taxon>
    </lineage>
</organism>
<dbReference type="PROSITE" id="PS00194">
    <property type="entry name" value="THIOREDOXIN_1"/>
    <property type="match status" value="1"/>
</dbReference>
<dbReference type="PRINTS" id="PR00421">
    <property type="entry name" value="THIOREDOXIN"/>
</dbReference>
<dbReference type="Gene3D" id="3.40.30.10">
    <property type="entry name" value="Glutaredoxin"/>
    <property type="match status" value="1"/>
</dbReference>
<keyword evidence="4" id="KW-0249">Electron transport</keyword>
<dbReference type="OrthoDB" id="9790390at2"/>
<feature type="domain" description="Thioredoxin" evidence="8">
    <location>
        <begin position="36"/>
        <end position="145"/>
    </location>
</feature>
<keyword evidence="2" id="KW-0813">Transport</keyword>
<dbReference type="InterPro" id="IPR017937">
    <property type="entry name" value="Thioredoxin_CS"/>
</dbReference>
<dbReference type="GO" id="GO:0046872">
    <property type="term" value="F:metal ion binding"/>
    <property type="evidence" value="ECO:0007669"/>
    <property type="project" value="UniProtKB-KW"/>
</dbReference>
<accession>A0A1G8EYX5</accession>
<comment type="similarity">
    <text evidence="1">Belongs to the thioredoxin family.</text>
</comment>
<dbReference type="Pfam" id="PF21352">
    <property type="entry name" value="Zn_ribbon_Thio2"/>
    <property type="match status" value="1"/>
</dbReference>
<evidence type="ECO:0000256" key="6">
    <source>
        <dbReference type="ARBA" id="ARBA00023284"/>
    </source>
</evidence>
<keyword evidence="6" id="KW-0676">Redox-active center</keyword>
<evidence type="ECO:0000256" key="5">
    <source>
        <dbReference type="ARBA" id="ARBA00023157"/>
    </source>
</evidence>
<reference evidence="9 10" key="1">
    <citation type="submission" date="2016-10" db="EMBL/GenBank/DDBJ databases">
        <authorList>
            <person name="de Groot N.N."/>
        </authorList>
    </citation>
    <scope>NUCLEOTIDE SEQUENCE [LARGE SCALE GENOMIC DNA]</scope>
    <source>
        <strain evidence="9 10">DSM 5885</strain>
    </source>
</reference>
<dbReference type="GO" id="GO:0005737">
    <property type="term" value="C:cytoplasm"/>
    <property type="evidence" value="ECO:0007669"/>
    <property type="project" value="TreeGrafter"/>
</dbReference>
<dbReference type="Gene3D" id="2.30.30.380">
    <property type="entry name" value="Zn-finger domain of Sec23/24"/>
    <property type="match status" value="1"/>
</dbReference>
<dbReference type="NCBIfam" id="NF008229">
    <property type="entry name" value="PRK10996.1"/>
    <property type="match status" value="1"/>
</dbReference>
<dbReference type="PANTHER" id="PTHR45663:SF11">
    <property type="entry name" value="GEO12009P1"/>
    <property type="match status" value="1"/>
</dbReference>
<keyword evidence="3" id="KW-0479">Metal-binding</keyword>
<dbReference type="InterPro" id="IPR036249">
    <property type="entry name" value="Thioredoxin-like_sf"/>
</dbReference>
<evidence type="ECO:0000256" key="2">
    <source>
        <dbReference type="ARBA" id="ARBA00022448"/>
    </source>
</evidence>
<evidence type="ECO:0000256" key="3">
    <source>
        <dbReference type="ARBA" id="ARBA00022723"/>
    </source>
</evidence>
<evidence type="ECO:0000256" key="4">
    <source>
        <dbReference type="ARBA" id="ARBA00022982"/>
    </source>
</evidence>